<name>B1I388_DESAP</name>
<dbReference type="SUPFAM" id="SSF55120">
    <property type="entry name" value="Pseudouridine synthase"/>
    <property type="match status" value="1"/>
</dbReference>
<dbReference type="InterPro" id="IPR032819">
    <property type="entry name" value="TruB_C"/>
</dbReference>
<dbReference type="OrthoDB" id="9802309at2"/>
<dbReference type="EMBL" id="CP000860">
    <property type="protein sequence ID" value="ACA59442.1"/>
    <property type="molecule type" value="Genomic_DNA"/>
</dbReference>
<evidence type="ECO:0000259" key="7">
    <source>
        <dbReference type="Pfam" id="PF16198"/>
    </source>
</evidence>
<organism evidence="8 9">
    <name type="scientific">Desulforudis audaxviator (strain MP104C)</name>
    <dbReference type="NCBI Taxonomy" id="477974"/>
    <lineage>
        <taxon>Bacteria</taxon>
        <taxon>Bacillati</taxon>
        <taxon>Bacillota</taxon>
        <taxon>Clostridia</taxon>
        <taxon>Thermoanaerobacterales</taxon>
        <taxon>Candidatus Desulforudaceae</taxon>
        <taxon>Candidatus Desulforudis</taxon>
    </lineage>
</organism>
<dbReference type="InterPro" id="IPR015947">
    <property type="entry name" value="PUA-like_sf"/>
</dbReference>
<dbReference type="SUPFAM" id="SSF88697">
    <property type="entry name" value="PUA domain-like"/>
    <property type="match status" value="1"/>
</dbReference>
<reference evidence="9" key="1">
    <citation type="submission" date="2007-10" db="EMBL/GenBank/DDBJ databases">
        <title>Complete sequence of chromosome of Desulforudis audaxviator MP104C.</title>
        <authorList>
            <person name="Copeland A."/>
            <person name="Lucas S."/>
            <person name="Lapidus A."/>
            <person name="Barry K."/>
            <person name="Glavina del Rio T."/>
            <person name="Dalin E."/>
            <person name="Tice H."/>
            <person name="Bruce D."/>
            <person name="Pitluck S."/>
            <person name="Lowry S.R."/>
            <person name="Larimer F."/>
            <person name="Land M.L."/>
            <person name="Hauser L."/>
            <person name="Kyrpides N."/>
            <person name="Ivanova N.N."/>
            <person name="Richardson P."/>
        </authorList>
    </citation>
    <scope>NUCLEOTIDE SEQUENCE [LARGE SCALE GENOMIC DNA]</scope>
    <source>
        <strain evidence="9">MP104C</strain>
    </source>
</reference>
<feature type="domain" description="Pseudouridine synthase II N-terminal" evidence="6">
    <location>
        <begin position="23"/>
        <end position="176"/>
    </location>
</feature>
<dbReference type="Pfam" id="PF16198">
    <property type="entry name" value="TruB_C_2"/>
    <property type="match status" value="1"/>
</dbReference>
<dbReference type="eggNOG" id="COG0130">
    <property type="taxonomic scope" value="Bacteria"/>
</dbReference>
<dbReference type="GO" id="GO:0016829">
    <property type="term" value="F:lyase activity"/>
    <property type="evidence" value="ECO:0007669"/>
    <property type="project" value="UniProtKB-KW"/>
</dbReference>
<accession>B1I388</accession>
<dbReference type="CDD" id="cd02573">
    <property type="entry name" value="PseudoU_synth_EcTruB"/>
    <property type="match status" value="1"/>
</dbReference>
<dbReference type="HAMAP" id="MF_01080">
    <property type="entry name" value="TruB_bact"/>
    <property type="match status" value="1"/>
</dbReference>
<dbReference type="InterPro" id="IPR014780">
    <property type="entry name" value="tRNA_psdUridine_synth_TruB"/>
</dbReference>
<evidence type="ECO:0000313" key="9">
    <source>
        <dbReference type="Proteomes" id="UP000008544"/>
    </source>
</evidence>
<dbReference type="Proteomes" id="UP000008544">
    <property type="component" value="Chromosome"/>
</dbReference>
<dbReference type="AlphaFoldDB" id="B1I388"/>
<evidence type="ECO:0000256" key="5">
    <source>
        <dbReference type="HAMAP-Rule" id="MF_01080"/>
    </source>
</evidence>
<dbReference type="GO" id="GO:0031119">
    <property type="term" value="P:tRNA pseudouridine synthesis"/>
    <property type="evidence" value="ECO:0007669"/>
    <property type="project" value="UniProtKB-UniRule"/>
</dbReference>
<proteinExistence type="inferred from homology"/>
<keyword evidence="4 5" id="KW-0413">Isomerase</keyword>
<dbReference type="EC" id="5.4.99.25" evidence="5"/>
<feature type="active site" description="Nucleophile" evidence="5">
    <location>
        <position position="38"/>
    </location>
</feature>
<evidence type="ECO:0000256" key="4">
    <source>
        <dbReference type="ARBA" id="ARBA00023235"/>
    </source>
</evidence>
<dbReference type="Pfam" id="PF01509">
    <property type="entry name" value="TruB_N"/>
    <property type="match status" value="1"/>
</dbReference>
<keyword evidence="3 5" id="KW-0819">tRNA processing</keyword>
<keyword evidence="8" id="KW-0456">Lyase</keyword>
<keyword evidence="9" id="KW-1185">Reference proteome</keyword>
<dbReference type="PANTHER" id="PTHR13767:SF2">
    <property type="entry name" value="PSEUDOURIDYLATE SYNTHASE TRUB1"/>
    <property type="match status" value="1"/>
</dbReference>
<dbReference type="NCBIfam" id="TIGR00431">
    <property type="entry name" value="TruB"/>
    <property type="match status" value="1"/>
</dbReference>
<evidence type="ECO:0000259" key="6">
    <source>
        <dbReference type="Pfam" id="PF01509"/>
    </source>
</evidence>
<dbReference type="InterPro" id="IPR020103">
    <property type="entry name" value="PsdUridine_synth_cat_dom_sf"/>
</dbReference>
<comment type="catalytic activity">
    <reaction evidence="1 5">
        <text>uridine(55) in tRNA = pseudouridine(55) in tRNA</text>
        <dbReference type="Rhea" id="RHEA:42532"/>
        <dbReference type="Rhea" id="RHEA-COMP:10101"/>
        <dbReference type="Rhea" id="RHEA-COMP:10102"/>
        <dbReference type="ChEBI" id="CHEBI:65314"/>
        <dbReference type="ChEBI" id="CHEBI:65315"/>
        <dbReference type="EC" id="5.4.99.25"/>
    </reaction>
</comment>
<reference evidence="8 9" key="2">
    <citation type="journal article" date="2008" name="Science">
        <title>Environmental genomics reveals a single-species ecosystem deep within Earth.</title>
        <authorList>
            <person name="Chivian D."/>
            <person name="Brodie E.L."/>
            <person name="Alm E.J."/>
            <person name="Culley D.E."/>
            <person name="Dehal P.S."/>
            <person name="Desantis T.Z."/>
            <person name="Gihring T.M."/>
            <person name="Lapidus A."/>
            <person name="Lin L.H."/>
            <person name="Lowry S.R."/>
            <person name="Moser D.P."/>
            <person name="Richardson P.M."/>
            <person name="Southam G."/>
            <person name="Wanger G."/>
            <person name="Pratt L.M."/>
            <person name="Andersen G.L."/>
            <person name="Hazen T.C."/>
            <person name="Brockman F.J."/>
            <person name="Arkin A.P."/>
            <person name="Onstott T.C."/>
        </authorList>
    </citation>
    <scope>NUCLEOTIDE SEQUENCE [LARGE SCALE GENOMIC DNA]</scope>
    <source>
        <strain evidence="8 9">MP104C</strain>
    </source>
</reference>
<dbReference type="PROSITE" id="PS50890">
    <property type="entry name" value="PUA"/>
    <property type="match status" value="1"/>
</dbReference>
<evidence type="ECO:0000256" key="3">
    <source>
        <dbReference type="ARBA" id="ARBA00022694"/>
    </source>
</evidence>
<dbReference type="GO" id="GO:1990481">
    <property type="term" value="P:mRNA pseudouridine synthesis"/>
    <property type="evidence" value="ECO:0007669"/>
    <property type="project" value="TreeGrafter"/>
</dbReference>
<comment type="similarity">
    <text evidence="2 5">Belongs to the pseudouridine synthase TruB family. Type 1 subfamily.</text>
</comment>
<sequence length="305" mass="32541">MEGVLNVLKPPGMTSHDVVGFLRRRLGIRKVGHTGTLDPLAAGVLVVCVGRATRIAQYIPDDKVYRAELVLGITTTTGDAQGDVQRVEPLPDGLDLERLEEVLAGFAGPGLQVPPMTSARKVKGKKLYELARRGVEVPREARPVMIHRLRLVHTRFERSAHPRALIDVSCSKGTYVRTLCADIGARLGCGAYMSFLVRSAVGPFPITAARTLEELEGSLAGELIAVDTALGHLPAVLVHPGASRAVLSGRALYPPGIAAGPSPKEVDGYVRLRDETGLLAVAKPLAVRESPEPVAFQPVWVRGGA</sequence>
<dbReference type="PANTHER" id="PTHR13767">
    <property type="entry name" value="TRNA-PSEUDOURIDINE SYNTHASE"/>
    <property type="match status" value="1"/>
</dbReference>
<protein>
    <recommendedName>
        <fullName evidence="5">tRNA pseudouridine synthase B</fullName>
        <ecNumber evidence="5">5.4.99.25</ecNumber>
    </recommendedName>
    <alternativeName>
        <fullName evidence="5">tRNA pseudouridine(55) synthase</fullName>
        <shortName evidence="5">Psi55 synthase</shortName>
    </alternativeName>
    <alternativeName>
        <fullName evidence="5">tRNA pseudouridylate synthase</fullName>
    </alternativeName>
    <alternativeName>
        <fullName evidence="5">tRNA-uridine isomerase</fullName>
    </alternativeName>
</protein>
<feature type="domain" description="tRNA pseudouridylate synthase B C-terminal" evidence="7">
    <location>
        <begin position="177"/>
        <end position="218"/>
    </location>
</feature>
<comment type="function">
    <text evidence="5">Responsible for synthesis of pseudouridine from uracil-55 in the psi GC loop of transfer RNAs.</text>
</comment>
<dbReference type="STRING" id="477974.Daud_0929"/>
<dbReference type="GO" id="GO:0160148">
    <property type="term" value="F:tRNA pseudouridine(55) synthase activity"/>
    <property type="evidence" value="ECO:0007669"/>
    <property type="project" value="UniProtKB-EC"/>
</dbReference>
<dbReference type="Gene3D" id="3.30.2350.10">
    <property type="entry name" value="Pseudouridine synthase"/>
    <property type="match status" value="1"/>
</dbReference>
<dbReference type="HOGENOM" id="CLU_032087_0_1_9"/>
<evidence type="ECO:0000256" key="2">
    <source>
        <dbReference type="ARBA" id="ARBA00005642"/>
    </source>
</evidence>
<dbReference type="GO" id="GO:0003723">
    <property type="term" value="F:RNA binding"/>
    <property type="evidence" value="ECO:0007669"/>
    <property type="project" value="InterPro"/>
</dbReference>
<evidence type="ECO:0000256" key="1">
    <source>
        <dbReference type="ARBA" id="ARBA00000385"/>
    </source>
</evidence>
<dbReference type="RefSeq" id="WP_012302028.1">
    <property type="nucleotide sequence ID" value="NC_010424.1"/>
</dbReference>
<evidence type="ECO:0000313" key="8">
    <source>
        <dbReference type="EMBL" id="ACA59442.1"/>
    </source>
</evidence>
<gene>
    <name evidence="5" type="primary">truB</name>
    <name evidence="8" type="ordered locus">Daud_0929</name>
</gene>
<dbReference type="KEGG" id="dau:Daud_0929"/>
<dbReference type="InterPro" id="IPR002501">
    <property type="entry name" value="PsdUridine_synth_N"/>
</dbReference>